<organism evidence="1 2">
    <name type="scientific">Diaporthe ampelina</name>
    <dbReference type="NCBI Taxonomy" id="1214573"/>
    <lineage>
        <taxon>Eukaryota</taxon>
        <taxon>Fungi</taxon>
        <taxon>Dikarya</taxon>
        <taxon>Ascomycota</taxon>
        <taxon>Pezizomycotina</taxon>
        <taxon>Sordariomycetes</taxon>
        <taxon>Sordariomycetidae</taxon>
        <taxon>Diaporthales</taxon>
        <taxon>Diaporthaceae</taxon>
        <taxon>Diaporthe</taxon>
    </lineage>
</organism>
<reference evidence="1 2" key="2">
    <citation type="submission" date="2015-05" db="EMBL/GenBank/DDBJ databases">
        <authorList>
            <person name="Morales-Cruz A."/>
            <person name="Amrine K.C."/>
            <person name="Cantu D."/>
        </authorList>
    </citation>
    <scope>NUCLEOTIDE SEQUENCE [LARGE SCALE GENOMIC DNA]</scope>
    <source>
        <strain evidence="1">DA912</strain>
    </source>
</reference>
<evidence type="ECO:0000313" key="2">
    <source>
        <dbReference type="Proteomes" id="UP000034680"/>
    </source>
</evidence>
<sequence>MTSLSVLDNDARPPAASLLLTQLPTELRLWIYTFVFVGCQATVWFDGEFGDHIETRQGRRRKLLERHGQCCYEHFYGGFALLATCRKIHVEAFETYWKETVLKVSRNVFPRYTALPILKNIRPTQDDRNWTPVLLEQFPNLKSCAFRDIAHHYDGVGPFWVKDDENPAAFIERKLGVQKSCRVMILSMARGQAPRVRPAGYRYRYQYFNYSTGMVYQTTILPPYEAGFEEAMGAREGSKWRRCSNVRDRRQQKILRRSNGM</sequence>
<protein>
    <submittedName>
        <fullName evidence="1">Uncharacterized protein</fullName>
    </submittedName>
</protein>
<reference evidence="1 2" key="1">
    <citation type="submission" date="2015-05" db="EMBL/GenBank/DDBJ databases">
        <title>Distinctive expansion of gene families associated with plant cell wall degradation and secondary metabolism in the genomes of grapevine trunk pathogens.</title>
        <authorList>
            <person name="Lawrence D.P."/>
            <person name="Travadon R."/>
            <person name="Rolshausen P.E."/>
            <person name="Baumgartner K."/>
        </authorList>
    </citation>
    <scope>NUCLEOTIDE SEQUENCE [LARGE SCALE GENOMIC DNA]</scope>
    <source>
        <strain evidence="1">DA912</strain>
    </source>
</reference>
<gene>
    <name evidence="1" type="ORF">UCDDA912_g09574</name>
</gene>
<keyword evidence="2" id="KW-1185">Reference proteome</keyword>
<proteinExistence type="predicted"/>
<dbReference type="EMBL" id="LCUC01000477">
    <property type="protein sequence ID" value="KKY30487.1"/>
    <property type="molecule type" value="Genomic_DNA"/>
</dbReference>
<name>A0A0G2F6Y8_9PEZI</name>
<dbReference type="OrthoDB" id="4757095at2759"/>
<comment type="caution">
    <text evidence="1">The sequence shown here is derived from an EMBL/GenBank/DDBJ whole genome shotgun (WGS) entry which is preliminary data.</text>
</comment>
<dbReference type="Proteomes" id="UP000034680">
    <property type="component" value="Unassembled WGS sequence"/>
</dbReference>
<accession>A0A0G2F6Y8</accession>
<dbReference type="AlphaFoldDB" id="A0A0G2F6Y8"/>
<evidence type="ECO:0000313" key="1">
    <source>
        <dbReference type="EMBL" id="KKY30487.1"/>
    </source>
</evidence>